<proteinExistence type="inferred from homology"/>
<dbReference type="NCBIfam" id="TIGR00732">
    <property type="entry name" value="dprA"/>
    <property type="match status" value="1"/>
</dbReference>
<feature type="domain" description="DprA winged helix" evidence="3">
    <location>
        <begin position="226"/>
        <end position="282"/>
    </location>
</feature>
<dbReference type="RefSeq" id="WP_052198798.1">
    <property type="nucleotide sequence ID" value="NZ_CP007496.1"/>
</dbReference>
<reference evidence="4 5" key="1">
    <citation type="journal article" date="2015" name="Proc. Natl. Acad. Sci. U.S.A.">
        <title>Cultivation of a human-associated TM7 phylotype reveals a reduced genome and epibiotic parasitic lifestyle.</title>
        <authorList>
            <person name="He X."/>
            <person name="McLean J.S."/>
            <person name="Edlund A."/>
            <person name="Yooseph S."/>
            <person name="Hall A.P."/>
            <person name="Liu S.Y."/>
            <person name="Dorrestein P.C."/>
            <person name="Esquenazi E."/>
            <person name="Hunter R.C."/>
            <person name="Cheng G."/>
            <person name="Nelson K.E."/>
            <person name="Lux R."/>
            <person name="Shi W."/>
        </authorList>
    </citation>
    <scope>NUCLEOTIDE SEQUENCE [LARGE SCALE GENOMIC DNA]</scope>
    <source>
        <strain evidence="4 5">TM7x</strain>
    </source>
</reference>
<dbReference type="Gene3D" id="3.40.50.450">
    <property type="match status" value="1"/>
</dbReference>
<sequence>MEIKRILPDKHIFTQRLAHIANPPKSLCYMGKLPEANAPIVSIVGSRKPSAYGKEVTERLAAELASAGCIIVSGLALGVDGIAQKAALEAGGTVVAVVPNELPDISPRTNYKLAMDIIRQGGAVISEWMKGDNKIVNRWSFLERNRLVSGLADGIIITEATERSGTLNTASHALNQGRDLFVVPGNITSPLSAGCNNLLKQGAYLVTDANDILNIIAPEKLQKSSSPEAPLSSTPEEAIIIKLISSGIRDGDELQQNSGLSASDFATALTMLEINGAIKPLGANNWTLR</sequence>
<dbReference type="KEGG" id="sox:TM7x_01260"/>
<dbReference type="EMBL" id="CP007496">
    <property type="protein sequence ID" value="AJA06391.1"/>
    <property type="molecule type" value="Genomic_DNA"/>
</dbReference>
<dbReference type="InterPro" id="IPR003488">
    <property type="entry name" value="DprA"/>
</dbReference>
<dbReference type="PANTHER" id="PTHR43022">
    <property type="entry name" value="PROTEIN SMF"/>
    <property type="match status" value="1"/>
</dbReference>
<dbReference type="AlphaFoldDB" id="A0A6S4GSW4"/>
<feature type="domain" description="Smf/DprA SLOG" evidence="2">
    <location>
        <begin position="6"/>
        <end position="214"/>
    </location>
</feature>
<accession>A0A6S4GSW4</accession>
<name>A0A6S4GSW4_9BACT</name>
<dbReference type="InterPro" id="IPR057666">
    <property type="entry name" value="DrpA_SLOG"/>
</dbReference>
<dbReference type="InterPro" id="IPR036388">
    <property type="entry name" value="WH-like_DNA-bd_sf"/>
</dbReference>
<dbReference type="Pfam" id="PF02481">
    <property type="entry name" value="DNA_processg_A"/>
    <property type="match status" value="1"/>
</dbReference>
<dbReference type="SUPFAM" id="SSF102405">
    <property type="entry name" value="MCP/YpsA-like"/>
    <property type="match status" value="1"/>
</dbReference>
<evidence type="ECO:0000313" key="4">
    <source>
        <dbReference type="EMBL" id="AJA06391.1"/>
    </source>
</evidence>
<dbReference type="Gene3D" id="1.10.10.10">
    <property type="entry name" value="Winged helix-like DNA-binding domain superfamily/Winged helix DNA-binding domain"/>
    <property type="match status" value="1"/>
</dbReference>
<dbReference type="Pfam" id="PF17782">
    <property type="entry name" value="WHD_DprA"/>
    <property type="match status" value="1"/>
</dbReference>
<dbReference type="InterPro" id="IPR041614">
    <property type="entry name" value="DprA_WH"/>
</dbReference>
<dbReference type="Proteomes" id="UP000030902">
    <property type="component" value="Chromosome"/>
</dbReference>
<evidence type="ECO:0000256" key="1">
    <source>
        <dbReference type="ARBA" id="ARBA00006525"/>
    </source>
</evidence>
<organism evidence="4 5">
    <name type="scientific">Candidatus Nanosynbacter lyticus</name>
    <dbReference type="NCBI Taxonomy" id="2093824"/>
    <lineage>
        <taxon>Bacteria</taxon>
        <taxon>Candidatus Saccharimonadota</taxon>
        <taxon>Candidatus Saccharimonadia</taxon>
        <taxon>Candidatus Nanosynbacterales</taxon>
        <taxon>Candidatus Nanosynbacteraceae</taxon>
        <taxon>Candidatus Nanosynbacter</taxon>
    </lineage>
</organism>
<keyword evidence="5" id="KW-1185">Reference proteome</keyword>
<dbReference type="PANTHER" id="PTHR43022:SF1">
    <property type="entry name" value="PROTEIN SMF"/>
    <property type="match status" value="1"/>
</dbReference>
<dbReference type="GO" id="GO:0009294">
    <property type="term" value="P:DNA-mediated transformation"/>
    <property type="evidence" value="ECO:0007669"/>
    <property type="project" value="InterPro"/>
</dbReference>
<gene>
    <name evidence="4" type="ORF">TM7x_01260</name>
</gene>
<protein>
    <submittedName>
        <fullName evidence="4">DNA processing protein DprA</fullName>
    </submittedName>
</protein>
<evidence type="ECO:0000259" key="3">
    <source>
        <dbReference type="Pfam" id="PF17782"/>
    </source>
</evidence>
<evidence type="ECO:0000313" key="5">
    <source>
        <dbReference type="Proteomes" id="UP000030902"/>
    </source>
</evidence>
<evidence type="ECO:0000259" key="2">
    <source>
        <dbReference type="Pfam" id="PF02481"/>
    </source>
</evidence>
<comment type="similarity">
    <text evidence="1">Belongs to the DprA/Smf family.</text>
</comment>